<keyword evidence="3" id="KW-1185">Reference proteome</keyword>
<organism evidence="2 3">
    <name type="scientific">Phyllosticta citricarpa</name>
    <dbReference type="NCBI Taxonomy" id="55181"/>
    <lineage>
        <taxon>Eukaryota</taxon>
        <taxon>Fungi</taxon>
        <taxon>Dikarya</taxon>
        <taxon>Ascomycota</taxon>
        <taxon>Pezizomycotina</taxon>
        <taxon>Dothideomycetes</taxon>
        <taxon>Dothideomycetes incertae sedis</taxon>
        <taxon>Botryosphaeriales</taxon>
        <taxon>Phyllostictaceae</taxon>
        <taxon>Phyllosticta</taxon>
    </lineage>
</organism>
<accession>A0ABR1MNL4</accession>
<comment type="caution">
    <text evidence="2">The sequence shown here is derived from an EMBL/GenBank/DDBJ whole genome shotgun (WGS) entry which is preliminary data.</text>
</comment>
<feature type="region of interest" description="Disordered" evidence="1">
    <location>
        <begin position="20"/>
        <end position="42"/>
    </location>
</feature>
<reference evidence="2 3" key="1">
    <citation type="submission" date="2024-04" db="EMBL/GenBank/DDBJ databases">
        <title>Phyllosticta paracitricarpa is synonymous to the EU quarantine fungus P. citricarpa based on phylogenomic analyses.</title>
        <authorList>
            <consortium name="Lawrence Berkeley National Laboratory"/>
            <person name="Van Ingen-Buijs V.A."/>
            <person name="Van Westerhoven A.C."/>
            <person name="Haridas S."/>
            <person name="Skiadas P."/>
            <person name="Martin F."/>
            <person name="Groenewald J.Z."/>
            <person name="Crous P.W."/>
            <person name="Seidl M.F."/>
        </authorList>
    </citation>
    <scope>NUCLEOTIDE SEQUENCE [LARGE SCALE GENOMIC DNA]</scope>
    <source>
        <strain evidence="2 3">CBS 122670</strain>
    </source>
</reference>
<sequence>MAVLSSTCRLHHSALTTMTKRTRQNTTPSLHLTSPHPIHCSPIRHPFRPPNPFPHVPGSILQKAKAGMRSHFHYLAVCRIPAVDMQYRGLWSTCSSMNAAARTDDGQTGRVAAPHGVEDDALPSVGIHEEKGEPRQGQALSIGRGSTYWREASLESSCFCSASDPANRCQIGAVGTEADRCIRTFLMDKQDMRTNDDGKSLTIAVGPVLSRPGIKALRMNTPRQTARVRHEFRVPGRGSSAAARLPSLLLPCSGRALWHARTSRAKRCRKRVQQVAETATAPPRYEMAGAVVLVQGKLGWRAS</sequence>
<dbReference type="Proteomes" id="UP001365128">
    <property type="component" value="Unassembled WGS sequence"/>
</dbReference>
<gene>
    <name evidence="2" type="ORF">IWX46DRAFT_624232</name>
</gene>
<name>A0ABR1MNL4_9PEZI</name>
<evidence type="ECO:0000256" key="1">
    <source>
        <dbReference type="SAM" id="MobiDB-lite"/>
    </source>
</evidence>
<evidence type="ECO:0000313" key="3">
    <source>
        <dbReference type="Proteomes" id="UP001365128"/>
    </source>
</evidence>
<proteinExistence type="predicted"/>
<protein>
    <submittedName>
        <fullName evidence="2">Uncharacterized protein</fullName>
    </submittedName>
</protein>
<evidence type="ECO:0000313" key="2">
    <source>
        <dbReference type="EMBL" id="KAK7554610.1"/>
    </source>
</evidence>
<dbReference type="EMBL" id="JBBPDW010000003">
    <property type="protein sequence ID" value="KAK7554610.1"/>
    <property type="molecule type" value="Genomic_DNA"/>
</dbReference>